<dbReference type="EMBL" id="JBEAFC010000003">
    <property type="protein sequence ID" value="KAL1563608.1"/>
    <property type="molecule type" value="Genomic_DNA"/>
</dbReference>
<dbReference type="Pfam" id="PF15072">
    <property type="entry name" value="HROB"/>
    <property type="match status" value="1"/>
</dbReference>
<accession>A0ABD1I4E9</accession>
<feature type="domain" description="Homologous recombination OB-fold protein OB-fold" evidence="2">
    <location>
        <begin position="149"/>
        <end position="238"/>
    </location>
</feature>
<feature type="compositionally biased region" description="Polar residues" evidence="1">
    <location>
        <begin position="304"/>
        <end position="315"/>
    </location>
</feature>
<proteinExistence type="predicted"/>
<evidence type="ECO:0000313" key="4">
    <source>
        <dbReference type="Proteomes" id="UP001567538"/>
    </source>
</evidence>
<name>A0ABD1I4E9_SALDI</name>
<sequence>MESEPWDALDLDDSDLPSLLRPCKLQRSVFPSSSPVAAETPSLQPTSEQPPPTTSLRHRSIPGPAGAVHAAMLRKYHDSKKHNSSDHDKGNDDLLSTQDYIRKALDNTPEFDNDFSRHPWLSALQFVGAEDGLIPTTPISSIKKCLNGDKVVQVVAIVKSCTPSGLGGLLVSLKDPTGTVDATIHHKVLSQSEFGKELTTGAVLILQKKLYQVAIFAPVRTARYLNVTMRNLVKVFCQNKESTSELYKSVQPVQYADPDTEYNRKARAVEMSSMQNEVQEDTEMRQSKRAENSQNENVIRKQDGSSQSNNWYSSNVSATQRGGYINLSQHVCNEGPEDMSRTGIAGDDQEIVNGTKRGAKGGNSEGNDIDKMICPLAETTGENGRGANEVQMQMQPLMSTATPPQWTDEQLDELFADDEDDASLF</sequence>
<evidence type="ECO:0000259" key="2">
    <source>
        <dbReference type="Pfam" id="PF15072"/>
    </source>
</evidence>
<organism evidence="3 4">
    <name type="scientific">Salvia divinorum</name>
    <name type="common">Maria pastora</name>
    <name type="synonym">Diviner's sage</name>
    <dbReference type="NCBI Taxonomy" id="28513"/>
    <lineage>
        <taxon>Eukaryota</taxon>
        <taxon>Viridiplantae</taxon>
        <taxon>Streptophyta</taxon>
        <taxon>Embryophyta</taxon>
        <taxon>Tracheophyta</taxon>
        <taxon>Spermatophyta</taxon>
        <taxon>Magnoliopsida</taxon>
        <taxon>eudicotyledons</taxon>
        <taxon>Gunneridae</taxon>
        <taxon>Pentapetalae</taxon>
        <taxon>asterids</taxon>
        <taxon>lamiids</taxon>
        <taxon>Lamiales</taxon>
        <taxon>Lamiaceae</taxon>
        <taxon>Nepetoideae</taxon>
        <taxon>Mentheae</taxon>
        <taxon>Salviinae</taxon>
        <taxon>Salvia</taxon>
        <taxon>Salvia subgen. Calosphace</taxon>
    </lineage>
</organism>
<protein>
    <submittedName>
        <fullName evidence="3">Homologous recombination OB-fold protein</fullName>
    </submittedName>
</protein>
<dbReference type="Proteomes" id="UP001567538">
    <property type="component" value="Unassembled WGS sequence"/>
</dbReference>
<evidence type="ECO:0000313" key="3">
    <source>
        <dbReference type="EMBL" id="KAL1563608.1"/>
    </source>
</evidence>
<dbReference type="InterPro" id="IPR028045">
    <property type="entry name" value="HROB"/>
</dbReference>
<dbReference type="PANTHER" id="PTHR14523">
    <property type="entry name" value="UNCHARACTERIZED PROTEIN C17ORF53 HOMOLOG"/>
    <property type="match status" value="1"/>
</dbReference>
<feature type="region of interest" description="Disordered" evidence="1">
    <location>
        <begin position="330"/>
        <end position="369"/>
    </location>
</feature>
<comment type="caution">
    <text evidence="3">The sequence shown here is derived from an EMBL/GenBank/DDBJ whole genome shotgun (WGS) entry which is preliminary data.</text>
</comment>
<gene>
    <name evidence="3" type="ORF">AAHA92_06055</name>
</gene>
<dbReference type="AlphaFoldDB" id="A0ABD1I4E9"/>
<feature type="compositionally biased region" description="Basic and acidic residues" evidence="1">
    <location>
        <begin position="282"/>
        <end position="291"/>
    </location>
</feature>
<feature type="region of interest" description="Disordered" evidence="1">
    <location>
        <begin position="27"/>
        <end position="63"/>
    </location>
</feature>
<evidence type="ECO:0000256" key="1">
    <source>
        <dbReference type="SAM" id="MobiDB-lite"/>
    </source>
</evidence>
<dbReference type="PANTHER" id="PTHR14523:SF1">
    <property type="entry name" value="HOMOLOGOUS RECOMBINATION OB-FOLD PROTEIN"/>
    <property type="match status" value="1"/>
</dbReference>
<keyword evidence="4" id="KW-1185">Reference proteome</keyword>
<dbReference type="InterPro" id="IPR058570">
    <property type="entry name" value="HROB_OB"/>
</dbReference>
<reference evidence="3 4" key="1">
    <citation type="submission" date="2024-06" db="EMBL/GenBank/DDBJ databases">
        <title>A chromosome level genome sequence of Diviner's sage (Salvia divinorum).</title>
        <authorList>
            <person name="Ford S.A."/>
            <person name="Ro D.-K."/>
            <person name="Ness R.W."/>
            <person name="Phillips M.A."/>
        </authorList>
    </citation>
    <scope>NUCLEOTIDE SEQUENCE [LARGE SCALE GENOMIC DNA]</scope>
    <source>
        <strain evidence="3">SAF-2024a</strain>
        <tissue evidence="3">Leaf</tissue>
    </source>
</reference>
<feature type="region of interest" description="Disordered" evidence="1">
    <location>
        <begin position="271"/>
        <end position="315"/>
    </location>
</feature>